<dbReference type="Gramene" id="ORUFI11G13680.1">
    <property type="protein sequence ID" value="ORUFI11G13680.1"/>
    <property type="gene ID" value="ORUFI11G13680"/>
</dbReference>
<keyword evidence="3" id="KW-1185">Reference proteome</keyword>
<dbReference type="eggNOG" id="ENOG502S39P">
    <property type="taxonomic scope" value="Eukaryota"/>
</dbReference>
<dbReference type="OMA" id="MDSTASY"/>
<feature type="region of interest" description="Disordered" evidence="1">
    <location>
        <begin position="1"/>
        <end position="49"/>
    </location>
</feature>
<dbReference type="EnsemblPlants" id="ORUFI11G13680.1">
    <property type="protein sequence ID" value="ORUFI11G13680.1"/>
    <property type="gene ID" value="ORUFI11G13680"/>
</dbReference>
<evidence type="ECO:0000313" key="3">
    <source>
        <dbReference type="Proteomes" id="UP000008022"/>
    </source>
</evidence>
<dbReference type="PANTHER" id="PTHR34194:SF31">
    <property type="entry name" value="OS04G0221000 PROTEIN"/>
    <property type="match status" value="1"/>
</dbReference>
<dbReference type="HOGENOM" id="CLU_040723_2_0_1"/>
<feature type="compositionally biased region" description="Low complexity" evidence="1">
    <location>
        <begin position="9"/>
        <end position="18"/>
    </location>
</feature>
<reference evidence="3" key="1">
    <citation type="submission" date="2013-06" db="EMBL/GenBank/DDBJ databases">
        <authorList>
            <person name="Zhao Q."/>
        </authorList>
    </citation>
    <scope>NUCLEOTIDE SEQUENCE</scope>
    <source>
        <strain evidence="3">cv. W1943</strain>
    </source>
</reference>
<dbReference type="AlphaFoldDB" id="A0A0E0R865"/>
<dbReference type="Proteomes" id="UP000008022">
    <property type="component" value="Unassembled WGS sequence"/>
</dbReference>
<evidence type="ECO:0000313" key="2">
    <source>
        <dbReference type="EnsemblPlants" id="ORUFI11G13680.1"/>
    </source>
</evidence>
<organism evidence="2 3">
    <name type="scientific">Oryza rufipogon</name>
    <name type="common">Brownbeard rice</name>
    <name type="synonym">Asian wild rice</name>
    <dbReference type="NCBI Taxonomy" id="4529"/>
    <lineage>
        <taxon>Eukaryota</taxon>
        <taxon>Viridiplantae</taxon>
        <taxon>Streptophyta</taxon>
        <taxon>Embryophyta</taxon>
        <taxon>Tracheophyta</taxon>
        <taxon>Spermatophyta</taxon>
        <taxon>Magnoliopsida</taxon>
        <taxon>Liliopsida</taxon>
        <taxon>Poales</taxon>
        <taxon>Poaceae</taxon>
        <taxon>BOP clade</taxon>
        <taxon>Oryzoideae</taxon>
        <taxon>Oryzeae</taxon>
        <taxon>Oryzinae</taxon>
        <taxon>Oryza</taxon>
    </lineage>
</organism>
<reference evidence="2" key="2">
    <citation type="submission" date="2015-06" db="UniProtKB">
        <authorList>
            <consortium name="EnsemblPlants"/>
        </authorList>
    </citation>
    <scope>IDENTIFICATION</scope>
</reference>
<dbReference type="PANTHER" id="PTHR34194">
    <property type="entry name" value="F14J8.16 PROTEIN"/>
    <property type="match status" value="1"/>
</dbReference>
<accession>A0A0E0R865</accession>
<name>A0A0E0R865_ORYRU</name>
<sequence>MMPKPNHHASATSASAASGDPMDSTASYQGGLGHNSKTKIKKGKEKGSSTVPAVYDVNANIEEEYRLFLENVRVHENEDFVLEYDGKVIKYGGEEMDDDDSCIEVPMKEKEEVLKALVISSDDESPTNLRRVYESDSSRQKVEMVVDDQEKMNEKNEAALRLKGKGGPIEDVEKSHGIIWPTHINDRKESNFKIGLFEVLSKPFCQGEYDKLYGMASTREPLKKERRTRSGSKTYYSSHSLGKSYFDCYPDLAEQVEETSYPNRLALLRGLFYWLEIYKI</sequence>
<protein>
    <submittedName>
        <fullName evidence="2">Uncharacterized protein</fullName>
    </submittedName>
</protein>
<dbReference type="STRING" id="4529.A0A0E0R865"/>
<evidence type="ECO:0000256" key="1">
    <source>
        <dbReference type="SAM" id="MobiDB-lite"/>
    </source>
</evidence>
<proteinExistence type="predicted"/>